<keyword evidence="13 16" id="KW-0472">Membrane</keyword>
<dbReference type="EC" id="2.3.1.20" evidence="5"/>
<evidence type="ECO:0000256" key="12">
    <source>
        <dbReference type="ARBA" id="ARBA00023098"/>
    </source>
</evidence>
<evidence type="ECO:0000256" key="8">
    <source>
        <dbReference type="ARBA" id="ARBA00022692"/>
    </source>
</evidence>
<keyword evidence="14" id="KW-0012">Acyltransferase</keyword>
<sequence>MLYTAYVCLPGLGRVAPTRGPDSVHFRSFPWWKKAAEYYPMSLVKTAELDSSKSYVFGFHPHGIISMSAFVAFATEGLNVSKVFPGLTFHVLTLVQNFYTPFVRDVLLQHGMADCAKQTCINILRKGNGRAIVLCVGGAREALLAEQDQFQIVLGRRLGFVRIAVKTGASLVPVLSFGENNIFQVSKPKEKSTMALVQKYLLKAIGLGFPLFHGTGLLFSRVGVLPYQSPIRIAVGKPIDAPHVEDVYSEEGKRVVSEVHAEYVKALRGLWDSYKDRYALDRKGTFKIVDLPAPKSIEALTWTVHAKKPPSVLNEQADAAVGIRSEVEAPFRALRLVFFGFFTLSASIGAAIATTQVIGAIGKAPGALPLEDVAQSLAIDLGAAGLFAFLLRNDLKARDKQIARLTREERLGSLKLSLANGKRVRVAQLRSFSRVVVAAGSPQQVADAMRDAEQYKEPLMERGVLVVPLPIYEGDAAAPEPDTEASTSASRAEQAKEDLRWKATPMSVENWKAWFKEQADLAGAKIDRGLYISLRLDGRVRGSGLGPPPWQRLIAQLPKAEGDGAWKGFLDGFDGSVNIR</sequence>
<proteinExistence type="inferred from homology"/>
<name>A0ABP1G4X1_9CHLO</name>
<keyword evidence="11 16" id="KW-1133">Transmembrane helix</keyword>
<evidence type="ECO:0000256" key="10">
    <source>
        <dbReference type="ARBA" id="ARBA00022824"/>
    </source>
</evidence>
<keyword evidence="7" id="KW-0808">Transferase</keyword>
<keyword evidence="8 16" id="KW-0812">Transmembrane</keyword>
<dbReference type="CDD" id="cd07987">
    <property type="entry name" value="LPLAT_MGAT-like"/>
    <property type="match status" value="1"/>
</dbReference>
<dbReference type="EMBL" id="CAXHTA020000017">
    <property type="protein sequence ID" value="CAL5227251.1"/>
    <property type="molecule type" value="Genomic_DNA"/>
</dbReference>
<protein>
    <recommendedName>
        <fullName evidence="5">diacylglycerol O-acyltransferase</fullName>
        <ecNumber evidence="5">2.3.1.20</ecNumber>
    </recommendedName>
</protein>
<keyword evidence="10" id="KW-0256">Endoplasmic reticulum</keyword>
<dbReference type="PANTHER" id="PTHR12317">
    <property type="entry name" value="DIACYLGLYCEROL O-ACYLTRANSFERASE"/>
    <property type="match status" value="1"/>
</dbReference>
<evidence type="ECO:0000256" key="3">
    <source>
        <dbReference type="ARBA" id="ARBA00005189"/>
    </source>
</evidence>
<accession>A0ABP1G4X1</accession>
<feature type="transmembrane region" description="Helical" evidence="16">
    <location>
        <begin position="373"/>
        <end position="391"/>
    </location>
</feature>
<evidence type="ECO:0000256" key="11">
    <source>
        <dbReference type="ARBA" id="ARBA00022989"/>
    </source>
</evidence>
<evidence type="ECO:0000256" key="15">
    <source>
        <dbReference type="SAM" id="MobiDB-lite"/>
    </source>
</evidence>
<evidence type="ECO:0000256" key="14">
    <source>
        <dbReference type="ARBA" id="ARBA00023315"/>
    </source>
</evidence>
<evidence type="ECO:0000256" key="13">
    <source>
        <dbReference type="ARBA" id="ARBA00023136"/>
    </source>
</evidence>
<feature type="transmembrane region" description="Helical" evidence="16">
    <location>
        <begin position="333"/>
        <end position="353"/>
    </location>
</feature>
<evidence type="ECO:0000256" key="5">
    <source>
        <dbReference type="ARBA" id="ARBA00013244"/>
    </source>
</evidence>
<keyword evidence="9" id="KW-0319">Glycerol metabolism</keyword>
<comment type="pathway">
    <text evidence="2">Glycerolipid metabolism; triacylglycerol biosynthesis.</text>
</comment>
<dbReference type="InterPro" id="IPR007130">
    <property type="entry name" value="DAGAT"/>
</dbReference>
<dbReference type="Proteomes" id="UP001497392">
    <property type="component" value="Unassembled WGS sequence"/>
</dbReference>
<keyword evidence="6" id="KW-0444">Lipid biosynthesis</keyword>
<evidence type="ECO:0000256" key="16">
    <source>
        <dbReference type="SAM" id="Phobius"/>
    </source>
</evidence>
<evidence type="ECO:0000256" key="2">
    <source>
        <dbReference type="ARBA" id="ARBA00004771"/>
    </source>
</evidence>
<comment type="subcellular location">
    <subcellularLocation>
        <location evidence="1">Endoplasmic reticulum membrane</location>
        <topology evidence="1">Multi-pass membrane protein</topology>
    </subcellularLocation>
</comment>
<evidence type="ECO:0000256" key="6">
    <source>
        <dbReference type="ARBA" id="ARBA00022516"/>
    </source>
</evidence>
<comment type="caution">
    <text evidence="17">The sequence shown here is derived from an EMBL/GenBank/DDBJ whole genome shotgun (WGS) entry which is preliminary data.</text>
</comment>
<keyword evidence="18" id="KW-1185">Reference proteome</keyword>
<gene>
    <name evidence="17" type="primary">g10180</name>
    <name evidence="17" type="ORF">VP750_LOCUS9157</name>
</gene>
<organism evidence="17 18">
    <name type="scientific">Coccomyxa viridis</name>
    <dbReference type="NCBI Taxonomy" id="1274662"/>
    <lineage>
        <taxon>Eukaryota</taxon>
        <taxon>Viridiplantae</taxon>
        <taxon>Chlorophyta</taxon>
        <taxon>core chlorophytes</taxon>
        <taxon>Trebouxiophyceae</taxon>
        <taxon>Trebouxiophyceae incertae sedis</taxon>
        <taxon>Coccomyxaceae</taxon>
        <taxon>Coccomyxa</taxon>
    </lineage>
</organism>
<evidence type="ECO:0000313" key="17">
    <source>
        <dbReference type="EMBL" id="CAL5227251.1"/>
    </source>
</evidence>
<evidence type="ECO:0000256" key="4">
    <source>
        <dbReference type="ARBA" id="ARBA00005420"/>
    </source>
</evidence>
<comment type="pathway">
    <text evidence="3">Lipid metabolism.</text>
</comment>
<dbReference type="Pfam" id="PF03982">
    <property type="entry name" value="DAGAT"/>
    <property type="match status" value="1"/>
</dbReference>
<evidence type="ECO:0000256" key="9">
    <source>
        <dbReference type="ARBA" id="ARBA00022798"/>
    </source>
</evidence>
<reference evidence="17 18" key="1">
    <citation type="submission" date="2024-06" db="EMBL/GenBank/DDBJ databases">
        <authorList>
            <person name="Kraege A."/>
            <person name="Thomma B."/>
        </authorList>
    </citation>
    <scope>NUCLEOTIDE SEQUENCE [LARGE SCALE GENOMIC DNA]</scope>
</reference>
<dbReference type="InterPro" id="IPR021883">
    <property type="entry name" value="LPA1-like"/>
</dbReference>
<evidence type="ECO:0000313" key="18">
    <source>
        <dbReference type="Proteomes" id="UP001497392"/>
    </source>
</evidence>
<feature type="region of interest" description="Disordered" evidence="15">
    <location>
        <begin position="476"/>
        <end position="497"/>
    </location>
</feature>
<dbReference type="Pfam" id="PF11998">
    <property type="entry name" value="DUF3493"/>
    <property type="match status" value="1"/>
</dbReference>
<evidence type="ECO:0000256" key="1">
    <source>
        <dbReference type="ARBA" id="ARBA00004477"/>
    </source>
</evidence>
<comment type="similarity">
    <text evidence="4">Belongs to the diacylglycerol acyltransferase family.</text>
</comment>
<evidence type="ECO:0000256" key="7">
    <source>
        <dbReference type="ARBA" id="ARBA00022679"/>
    </source>
</evidence>
<dbReference type="PANTHER" id="PTHR12317:SF0">
    <property type="entry name" value="ACYLTRANSFERASE"/>
    <property type="match status" value="1"/>
</dbReference>
<keyword evidence="12" id="KW-0443">Lipid metabolism</keyword>